<reference evidence="1 2" key="1">
    <citation type="submission" date="2022-08" db="EMBL/GenBank/DDBJ databases">
        <title>Paenibacillus endoradicis sp. nov., Paenibacillus radicibacter sp. nov and Paenibacillus pararadicis sp. nov., three cold-adapted plant growth-promoting bacteria isolated from root of Larix gmelinii in Great Khingan.</title>
        <authorList>
            <person name="Xue H."/>
        </authorList>
    </citation>
    <scope>NUCLEOTIDE SEQUENCE [LARGE SCALE GENOMIC DNA]</scope>
    <source>
        <strain evidence="1 2">N5-1-1-5</strain>
    </source>
</reference>
<sequence>MMTENHENQRNKLIKALDFCYDKAINGISGLDSASEMADDY</sequence>
<dbReference type="RefSeq" id="WP_258215476.1">
    <property type="nucleotide sequence ID" value="NZ_JANQBD010000017.1"/>
</dbReference>
<name>A0ABT1YL41_9BACL</name>
<organism evidence="1 2">
    <name type="scientific">Paenibacillus radicis</name>
    <name type="common">ex Xue et al. 2023</name>
    <dbReference type="NCBI Taxonomy" id="2972489"/>
    <lineage>
        <taxon>Bacteria</taxon>
        <taxon>Bacillati</taxon>
        <taxon>Bacillota</taxon>
        <taxon>Bacilli</taxon>
        <taxon>Bacillales</taxon>
        <taxon>Paenibacillaceae</taxon>
        <taxon>Paenibacillus</taxon>
    </lineage>
</organism>
<gene>
    <name evidence="1" type="ORF">NV381_22205</name>
</gene>
<evidence type="ECO:0000313" key="1">
    <source>
        <dbReference type="EMBL" id="MCR8633904.1"/>
    </source>
</evidence>
<keyword evidence="2" id="KW-1185">Reference proteome</keyword>
<accession>A0ABT1YL41</accession>
<proteinExistence type="predicted"/>
<comment type="caution">
    <text evidence="1">The sequence shown here is derived from an EMBL/GenBank/DDBJ whole genome shotgun (WGS) entry which is preliminary data.</text>
</comment>
<evidence type="ECO:0000313" key="2">
    <source>
        <dbReference type="Proteomes" id="UP001300012"/>
    </source>
</evidence>
<dbReference type="EMBL" id="JANQBD010000017">
    <property type="protein sequence ID" value="MCR8633904.1"/>
    <property type="molecule type" value="Genomic_DNA"/>
</dbReference>
<protein>
    <submittedName>
        <fullName evidence="1">Uncharacterized protein</fullName>
    </submittedName>
</protein>
<dbReference type="Proteomes" id="UP001300012">
    <property type="component" value="Unassembled WGS sequence"/>
</dbReference>